<proteinExistence type="predicted"/>
<dbReference type="EMBL" id="SIDB01000003">
    <property type="protein sequence ID" value="KAI3434387.1"/>
    <property type="molecule type" value="Genomic_DNA"/>
</dbReference>
<sequence length="78" mass="8204">MFLERFFGRTAVSAQASAAPQAPAAVPPTAPVRRSSNEAGTAKQAAATAATRAHWGMEFDGLDFWETLVPGPLPSPHQ</sequence>
<feature type="region of interest" description="Disordered" evidence="1">
    <location>
        <begin position="17"/>
        <end position="47"/>
    </location>
</feature>
<dbReference type="Proteomes" id="UP001055712">
    <property type="component" value="Unassembled WGS sequence"/>
</dbReference>
<comment type="caution">
    <text evidence="2">The sequence shown here is derived from an EMBL/GenBank/DDBJ whole genome shotgun (WGS) entry which is preliminary data.</text>
</comment>
<reference evidence="2" key="2">
    <citation type="submission" date="2020-11" db="EMBL/GenBank/DDBJ databases">
        <authorList>
            <person name="Cecchin M."/>
            <person name="Marcolungo L."/>
            <person name="Rossato M."/>
            <person name="Girolomoni L."/>
            <person name="Cosentino E."/>
            <person name="Cuine S."/>
            <person name="Li-Beisson Y."/>
            <person name="Delledonne M."/>
            <person name="Ballottari M."/>
        </authorList>
    </citation>
    <scope>NUCLEOTIDE SEQUENCE</scope>
    <source>
        <strain evidence="2">211/11P</strain>
        <tissue evidence="2">Whole cell</tissue>
    </source>
</reference>
<evidence type="ECO:0000313" key="2">
    <source>
        <dbReference type="EMBL" id="KAI3434387.1"/>
    </source>
</evidence>
<name>A0A9D4TTE2_CHLVU</name>
<keyword evidence="3" id="KW-1185">Reference proteome</keyword>
<accession>A0A9D4TTE2</accession>
<protein>
    <submittedName>
        <fullName evidence="2">Uncharacterized protein</fullName>
    </submittedName>
</protein>
<organism evidence="2 3">
    <name type="scientific">Chlorella vulgaris</name>
    <name type="common">Green alga</name>
    <dbReference type="NCBI Taxonomy" id="3077"/>
    <lineage>
        <taxon>Eukaryota</taxon>
        <taxon>Viridiplantae</taxon>
        <taxon>Chlorophyta</taxon>
        <taxon>core chlorophytes</taxon>
        <taxon>Trebouxiophyceae</taxon>
        <taxon>Chlorellales</taxon>
        <taxon>Chlorellaceae</taxon>
        <taxon>Chlorella clade</taxon>
        <taxon>Chlorella</taxon>
    </lineage>
</organism>
<reference evidence="2" key="1">
    <citation type="journal article" date="2019" name="Plant J.">
        <title>Chlorella vulgaris genome assembly and annotation reveals the molecular basis for metabolic acclimation to high light conditions.</title>
        <authorList>
            <person name="Cecchin M."/>
            <person name="Marcolungo L."/>
            <person name="Rossato M."/>
            <person name="Girolomoni L."/>
            <person name="Cosentino E."/>
            <person name="Cuine S."/>
            <person name="Li-Beisson Y."/>
            <person name="Delledonne M."/>
            <person name="Ballottari M."/>
        </authorList>
    </citation>
    <scope>NUCLEOTIDE SEQUENCE</scope>
    <source>
        <strain evidence="2">211/11P</strain>
    </source>
</reference>
<dbReference type="AlphaFoldDB" id="A0A9D4TTE2"/>
<gene>
    <name evidence="2" type="ORF">D9Q98_002465</name>
</gene>
<evidence type="ECO:0000313" key="3">
    <source>
        <dbReference type="Proteomes" id="UP001055712"/>
    </source>
</evidence>
<evidence type="ECO:0000256" key="1">
    <source>
        <dbReference type="SAM" id="MobiDB-lite"/>
    </source>
</evidence>